<dbReference type="InterPro" id="IPR036779">
    <property type="entry name" value="LysM_dom_sf"/>
</dbReference>
<dbReference type="SUPFAM" id="SSF54106">
    <property type="entry name" value="LysM domain"/>
    <property type="match status" value="1"/>
</dbReference>
<dbReference type="Proteomes" id="UP000664857">
    <property type="component" value="Unassembled WGS sequence"/>
</dbReference>
<feature type="region of interest" description="Disordered" evidence="1">
    <location>
        <begin position="1"/>
        <end position="31"/>
    </location>
</feature>
<comment type="caution">
    <text evidence="4">The sequence shown here is derived from an EMBL/GenBank/DDBJ whole genome shotgun (WGS) entry which is preliminary data.</text>
</comment>
<feature type="region of interest" description="Disordered" evidence="1">
    <location>
        <begin position="86"/>
        <end position="171"/>
    </location>
</feature>
<dbReference type="Gene3D" id="3.10.350.10">
    <property type="entry name" value="LysM domain"/>
    <property type="match status" value="1"/>
</dbReference>
<feature type="compositionally biased region" description="Low complexity" evidence="1">
    <location>
        <begin position="104"/>
        <end position="136"/>
    </location>
</feature>
<name>A0ABS3HSX5_9ENTE</name>
<dbReference type="CDD" id="cd00118">
    <property type="entry name" value="LysM"/>
    <property type="match status" value="1"/>
</dbReference>
<evidence type="ECO:0000313" key="4">
    <source>
        <dbReference type="EMBL" id="MBO0476820.1"/>
    </source>
</evidence>
<accession>A0ABS3HSX5</accession>
<dbReference type="RefSeq" id="WP_206966206.1">
    <property type="nucleotide sequence ID" value="NZ_JAFLVX010000018.1"/>
</dbReference>
<evidence type="ECO:0000256" key="1">
    <source>
        <dbReference type="SAM" id="MobiDB-lite"/>
    </source>
</evidence>
<evidence type="ECO:0000259" key="3">
    <source>
        <dbReference type="PROSITE" id="PS51782"/>
    </source>
</evidence>
<keyword evidence="2" id="KW-1133">Transmembrane helix</keyword>
<feature type="domain" description="LysM" evidence="3">
    <location>
        <begin position="166"/>
        <end position="212"/>
    </location>
</feature>
<evidence type="ECO:0000256" key="2">
    <source>
        <dbReference type="SAM" id="Phobius"/>
    </source>
</evidence>
<gene>
    <name evidence="4" type="ORF">DOK76_07045</name>
</gene>
<reference evidence="4 5" key="1">
    <citation type="submission" date="2021-03" db="EMBL/GenBank/DDBJ databases">
        <title>Enterococcal diversity collection.</title>
        <authorList>
            <person name="Gilmore M.S."/>
            <person name="Schwartzman J."/>
            <person name="Van Tyne D."/>
            <person name="Martin M."/>
            <person name="Earl A.M."/>
            <person name="Manson A.L."/>
            <person name="Straub T."/>
            <person name="Salamzade R."/>
            <person name="Saavedra J."/>
            <person name="Lebreton F."/>
            <person name="Prichula J."/>
            <person name="Schaufler K."/>
            <person name="Gaca A."/>
            <person name="Sgardioli B."/>
            <person name="Wagenaar J."/>
            <person name="Strong T."/>
        </authorList>
    </citation>
    <scope>NUCLEOTIDE SEQUENCE [LARGE SCALE GENOMIC DNA]</scope>
    <source>
        <strain evidence="4 5">DIV0080</strain>
    </source>
</reference>
<evidence type="ECO:0000313" key="5">
    <source>
        <dbReference type="Proteomes" id="UP000664857"/>
    </source>
</evidence>
<dbReference type="SMART" id="SM00257">
    <property type="entry name" value="LysM"/>
    <property type="match status" value="1"/>
</dbReference>
<feature type="compositionally biased region" description="Basic and acidic residues" evidence="1">
    <location>
        <begin position="93"/>
        <end position="103"/>
    </location>
</feature>
<protein>
    <submittedName>
        <fullName evidence="4">LysM peptidoglycan-binding domain-containing protein</fullName>
    </submittedName>
</protein>
<proteinExistence type="predicted"/>
<feature type="transmembrane region" description="Helical" evidence="2">
    <location>
        <begin position="45"/>
        <end position="68"/>
    </location>
</feature>
<dbReference type="PROSITE" id="PS51782">
    <property type="entry name" value="LYSM"/>
    <property type="match status" value="1"/>
</dbReference>
<dbReference type="InterPro" id="IPR018392">
    <property type="entry name" value="LysM"/>
</dbReference>
<sequence>MSRKDKDQLNEQEPWDQPIYEDQAENEEGDFSRADKRYKEEGKNWYVIILVILLFLIVLVPVSAILYLNMGNKMNEGTAKQDKIVVESSSTEKATKSSSKEKTTTSSSKTGDSSSSSSSSSSTSASSSSSSTTSSTFKDVEVSPEEAQNQQNNTQQNNATNPAGGSAVTFGEGDNISVWRIAQNNGITEEQIYQLNPGLTSQNIQPGQQIRIK</sequence>
<keyword evidence="2" id="KW-0472">Membrane</keyword>
<keyword evidence="2" id="KW-0812">Transmembrane</keyword>
<organism evidence="4 5">
    <name type="scientific">Candidatus Vagococcus giribetii</name>
    <dbReference type="NCBI Taxonomy" id="2230876"/>
    <lineage>
        <taxon>Bacteria</taxon>
        <taxon>Bacillati</taxon>
        <taxon>Bacillota</taxon>
        <taxon>Bacilli</taxon>
        <taxon>Lactobacillales</taxon>
        <taxon>Enterococcaceae</taxon>
        <taxon>Vagococcus</taxon>
    </lineage>
</organism>
<dbReference type="EMBL" id="JAFLVX010000018">
    <property type="protein sequence ID" value="MBO0476820.1"/>
    <property type="molecule type" value="Genomic_DNA"/>
</dbReference>
<keyword evidence="5" id="KW-1185">Reference proteome</keyword>
<dbReference type="Pfam" id="PF01476">
    <property type="entry name" value="LysM"/>
    <property type="match status" value="1"/>
</dbReference>
<feature type="compositionally biased region" description="Low complexity" evidence="1">
    <location>
        <begin position="147"/>
        <end position="161"/>
    </location>
</feature>